<dbReference type="InterPro" id="IPR011010">
    <property type="entry name" value="DNA_brk_join_enz"/>
</dbReference>
<evidence type="ECO:0000313" key="8">
    <source>
        <dbReference type="Proteomes" id="UP000886822"/>
    </source>
</evidence>
<sequence>MAEVYKRENGWKVRVSFKGNDGKRHYRSREGLKTKKQADAIGTELEYQLQHGGDLNDHNVDLLTYFKKWYETFRKPNASIGTQRKYQYTINQIAEYFGYQQLRKISTSNYQAFLNWLGQGDGTKQHTPHAKATVEKVNTHIRGAIRNAKNDGIIDRDFTLNTHVVYDSSRTREIKWLSYEDAAKLYSYTLNHLSGNDVISYMVLTALLTGMRQQEIAGLTWDDIDSKNGIIDITKAWDWESHDFGPTKNPWSTRKVKVDRNLINIISKLHYEQNLYFASNNKDNPKNLLFISRYNRVPSSRALNDKLSSLLTAAGISVPLNFHGLRHTHASVLFYQKMSIAYISHRLGHKNVITTINTYLHIINELEQEESTKAVDAMDKLGQKADWSNFRIDA</sequence>
<name>A0A9D1QTD5_9LACO</name>
<dbReference type="PROSITE" id="PS51898">
    <property type="entry name" value="TYR_RECOMBINASE"/>
    <property type="match status" value="1"/>
</dbReference>
<comment type="similarity">
    <text evidence="1">Belongs to the 'phage' integrase family.</text>
</comment>
<dbReference type="PANTHER" id="PTHR30349">
    <property type="entry name" value="PHAGE INTEGRASE-RELATED"/>
    <property type="match status" value="1"/>
</dbReference>
<feature type="domain" description="Tyr recombinase" evidence="5">
    <location>
        <begin position="172"/>
        <end position="373"/>
    </location>
</feature>
<dbReference type="Proteomes" id="UP000886822">
    <property type="component" value="Unassembled WGS sequence"/>
</dbReference>
<reference evidence="7" key="1">
    <citation type="journal article" date="2021" name="PeerJ">
        <title>Extensive microbial diversity within the chicken gut microbiome revealed by metagenomics and culture.</title>
        <authorList>
            <person name="Gilroy R."/>
            <person name="Ravi A."/>
            <person name="Getino M."/>
            <person name="Pursley I."/>
            <person name="Horton D.L."/>
            <person name="Alikhan N.F."/>
            <person name="Baker D."/>
            <person name="Gharbi K."/>
            <person name="Hall N."/>
            <person name="Watson M."/>
            <person name="Adriaenssens E.M."/>
            <person name="Foster-Nyarko E."/>
            <person name="Jarju S."/>
            <person name="Secka A."/>
            <person name="Antonio M."/>
            <person name="Oren A."/>
            <person name="Chaudhuri R.R."/>
            <person name="La Ragione R."/>
            <person name="Hildebrand F."/>
            <person name="Pallen M.J."/>
        </authorList>
    </citation>
    <scope>NUCLEOTIDE SEQUENCE</scope>
    <source>
        <strain evidence="7">CHK173-259</strain>
    </source>
</reference>
<evidence type="ECO:0000256" key="1">
    <source>
        <dbReference type="ARBA" id="ARBA00008857"/>
    </source>
</evidence>
<dbReference type="Gene3D" id="1.10.443.10">
    <property type="entry name" value="Intergrase catalytic core"/>
    <property type="match status" value="1"/>
</dbReference>
<evidence type="ECO:0000256" key="2">
    <source>
        <dbReference type="ARBA" id="ARBA00023125"/>
    </source>
</evidence>
<evidence type="ECO:0000256" key="3">
    <source>
        <dbReference type="ARBA" id="ARBA00023172"/>
    </source>
</evidence>
<reference evidence="7" key="2">
    <citation type="submission" date="2021-04" db="EMBL/GenBank/DDBJ databases">
        <authorList>
            <person name="Gilroy R."/>
        </authorList>
    </citation>
    <scope>NUCLEOTIDE SEQUENCE</scope>
    <source>
        <strain evidence="7">CHK173-259</strain>
    </source>
</reference>
<dbReference type="PANTHER" id="PTHR30349:SF64">
    <property type="entry name" value="PROPHAGE INTEGRASE INTD-RELATED"/>
    <property type="match status" value="1"/>
</dbReference>
<dbReference type="Pfam" id="PF00589">
    <property type="entry name" value="Phage_integrase"/>
    <property type="match status" value="1"/>
</dbReference>
<dbReference type="InterPro" id="IPR025269">
    <property type="entry name" value="SAM-like_dom"/>
</dbReference>
<evidence type="ECO:0000313" key="7">
    <source>
        <dbReference type="EMBL" id="HIW72443.1"/>
    </source>
</evidence>
<feature type="domain" description="Core-binding (CB)" evidence="6">
    <location>
        <begin position="60"/>
        <end position="149"/>
    </location>
</feature>
<dbReference type="InterPro" id="IPR013762">
    <property type="entry name" value="Integrase-like_cat_sf"/>
</dbReference>
<proteinExistence type="inferred from homology"/>
<dbReference type="Pfam" id="PF13102">
    <property type="entry name" value="Phage_int_SAM_5"/>
    <property type="match status" value="1"/>
</dbReference>
<dbReference type="AlphaFoldDB" id="A0A9D1QTD5"/>
<keyword evidence="2 4" id="KW-0238">DNA-binding</keyword>
<dbReference type="PROSITE" id="PS51900">
    <property type="entry name" value="CB"/>
    <property type="match status" value="1"/>
</dbReference>
<dbReference type="CDD" id="cd01189">
    <property type="entry name" value="INT_ICEBs1_C_like"/>
    <property type="match status" value="1"/>
</dbReference>
<accession>A0A9D1QTD5</accession>
<evidence type="ECO:0000256" key="4">
    <source>
        <dbReference type="PROSITE-ProRule" id="PRU01248"/>
    </source>
</evidence>
<dbReference type="InterPro" id="IPR044068">
    <property type="entry name" value="CB"/>
</dbReference>
<comment type="caution">
    <text evidence="7">The sequence shown here is derived from an EMBL/GenBank/DDBJ whole genome shotgun (WGS) entry which is preliminary data.</text>
</comment>
<keyword evidence="3" id="KW-0233">DNA recombination</keyword>
<dbReference type="InterPro" id="IPR010998">
    <property type="entry name" value="Integrase_recombinase_N"/>
</dbReference>
<evidence type="ECO:0000259" key="5">
    <source>
        <dbReference type="PROSITE" id="PS51898"/>
    </source>
</evidence>
<organism evidence="7 8">
    <name type="scientific">Candidatus Levilactobacillus faecigallinarum</name>
    <dbReference type="NCBI Taxonomy" id="2838638"/>
    <lineage>
        <taxon>Bacteria</taxon>
        <taxon>Bacillati</taxon>
        <taxon>Bacillota</taxon>
        <taxon>Bacilli</taxon>
        <taxon>Lactobacillales</taxon>
        <taxon>Lactobacillaceae</taxon>
        <taxon>Levilactobacillus</taxon>
    </lineage>
</organism>
<evidence type="ECO:0000259" key="6">
    <source>
        <dbReference type="PROSITE" id="PS51900"/>
    </source>
</evidence>
<dbReference type="GO" id="GO:0006310">
    <property type="term" value="P:DNA recombination"/>
    <property type="evidence" value="ECO:0007669"/>
    <property type="project" value="UniProtKB-KW"/>
</dbReference>
<dbReference type="SUPFAM" id="SSF56349">
    <property type="entry name" value="DNA breaking-rejoining enzymes"/>
    <property type="match status" value="1"/>
</dbReference>
<protein>
    <submittedName>
        <fullName evidence="7">Site-specific integrase</fullName>
    </submittedName>
</protein>
<dbReference type="Gene3D" id="1.10.150.130">
    <property type="match status" value="1"/>
</dbReference>
<dbReference type="GO" id="GO:0015074">
    <property type="term" value="P:DNA integration"/>
    <property type="evidence" value="ECO:0007669"/>
    <property type="project" value="InterPro"/>
</dbReference>
<dbReference type="EMBL" id="DXGJ01000059">
    <property type="protein sequence ID" value="HIW72443.1"/>
    <property type="molecule type" value="Genomic_DNA"/>
</dbReference>
<dbReference type="InterPro" id="IPR050090">
    <property type="entry name" value="Tyrosine_recombinase_XerCD"/>
</dbReference>
<dbReference type="InterPro" id="IPR002104">
    <property type="entry name" value="Integrase_catalytic"/>
</dbReference>
<dbReference type="GO" id="GO:0003677">
    <property type="term" value="F:DNA binding"/>
    <property type="evidence" value="ECO:0007669"/>
    <property type="project" value="UniProtKB-UniRule"/>
</dbReference>
<gene>
    <name evidence="7" type="ORF">H9875_07440</name>
</gene>